<dbReference type="AlphaFoldDB" id="A0A4Z2IWH0"/>
<protein>
    <submittedName>
        <fullName evidence="1">Uncharacterized protein</fullName>
    </submittedName>
</protein>
<keyword evidence="2" id="KW-1185">Reference proteome</keyword>
<organism evidence="1 2">
    <name type="scientific">Liparis tanakae</name>
    <name type="common">Tanaka's snailfish</name>
    <dbReference type="NCBI Taxonomy" id="230148"/>
    <lineage>
        <taxon>Eukaryota</taxon>
        <taxon>Metazoa</taxon>
        <taxon>Chordata</taxon>
        <taxon>Craniata</taxon>
        <taxon>Vertebrata</taxon>
        <taxon>Euteleostomi</taxon>
        <taxon>Actinopterygii</taxon>
        <taxon>Neopterygii</taxon>
        <taxon>Teleostei</taxon>
        <taxon>Neoteleostei</taxon>
        <taxon>Acanthomorphata</taxon>
        <taxon>Eupercaria</taxon>
        <taxon>Perciformes</taxon>
        <taxon>Cottioidei</taxon>
        <taxon>Cottales</taxon>
        <taxon>Liparidae</taxon>
        <taxon>Liparis</taxon>
    </lineage>
</organism>
<name>A0A4Z2IWH0_9TELE</name>
<comment type="caution">
    <text evidence="1">The sequence shown here is derived from an EMBL/GenBank/DDBJ whole genome shotgun (WGS) entry which is preliminary data.</text>
</comment>
<sequence>MAFSLDTFSVSIPTTWGKRNRVYCWANGASLALRSSTYKRRRQETERPFSSRSILVVRSLLFWPSRLPYSLICSRKDLGVV</sequence>
<dbReference type="EMBL" id="SRLO01000045">
    <property type="protein sequence ID" value="TNN81603.1"/>
    <property type="molecule type" value="Genomic_DNA"/>
</dbReference>
<proteinExistence type="predicted"/>
<dbReference type="Proteomes" id="UP000314294">
    <property type="component" value="Unassembled WGS sequence"/>
</dbReference>
<evidence type="ECO:0000313" key="1">
    <source>
        <dbReference type="EMBL" id="TNN81603.1"/>
    </source>
</evidence>
<reference evidence="1 2" key="1">
    <citation type="submission" date="2019-03" db="EMBL/GenBank/DDBJ databases">
        <title>First draft genome of Liparis tanakae, snailfish: a comprehensive survey of snailfish specific genes.</title>
        <authorList>
            <person name="Kim W."/>
            <person name="Song I."/>
            <person name="Jeong J.-H."/>
            <person name="Kim D."/>
            <person name="Kim S."/>
            <person name="Ryu S."/>
            <person name="Song J.Y."/>
            <person name="Lee S.K."/>
        </authorList>
    </citation>
    <scope>NUCLEOTIDE SEQUENCE [LARGE SCALE GENOMIC DNA]</scope>
    <source>
        <tissue evidence="1">Muscle</tissue>
    </source>
</reference>
<accession>A0A4Z2IWH0</accession>
<gene>
    <name evidence="1" type="ORF">EYF80_008049</name>
</gene>
<evidence type="ECO:0000313" key="2">
    <source>
        <dbReference type="Proteomes" id="UP000314294"/>
    </source>
</evidence>